<comment type="similarity">
    <text evidence="2 7">Belongs to the FlgA family.</text>
</comment>
<gene>
    <name evidence="9" type="ORF">DU002_17735</name>
</gene>
<dbReference type="Gene3D" id="2.30.30.760">
    <property type="match status" value="1"/>
</dbReference>
<comment type="caution">
    <text evidence="9">The sequence shown here is derived from an EMBL/GenBank/DDBJ whole genome shotgun (WGS) entry which is preliminary data.</text>
</comment>
<dbReference type="EMBL" id="QPID01000013">
    <property type="protein sequence ID" value="RCU44600.1"/>
    <property type="molecule type" value="Genomic_DNA"/>
</dbReference>
<dbReference type="GO" id="GO:0044780">
    <property type="term" value="P:bacterial-type flagellum assembly"/>
    <property type="evidence" value="ECO:0007669"/>
    <property type="project" value="InterPro"/>
</dbReference>
<dbReference type="OrthoDB" id="5729023at2"/>
<dbReference type="InterPro" id="IPR013974">
    <property type="entry name" value="SAF"/>
</dbReference>
<dbReference type="AlphaFoldDB" id="A0A368N351"/>
<dbReference type="Pfam" id="PF13144">
    <property type="entry name" value="ChapFlgA"/>
    <property type="match status" value="1"/>
</dbReference>
<keyword evidence="7" id="KW-1005">Bacterial flagellum biogenesis</keyword>
<dbReference type="RefSeq" id="WP_114339790.1">
    <property type="nucleotide sequence ID" value="NZ_QPID01000013.1"/>
</dbReference>
<dbReference type="Pfam" id="PF17656">
    <property type="entry name" value="ChapFlgA_N"/>
    <property type="match status" value="1"/>
</dbReference>
<evidence type="ECO:0000256" key="1">
    <source>
        <dbReference type="ARBA" id="ARBA00004418"/>
    </source>
</evidence>
<dbReference type="Gene3D" id="3.90.1210.10">
    <property type="entry name" value="Antifreeze-like/N-acetylneuraminic acid synthase C-terminal domain"/>
    <property type="match status" value="1"/>
</dbReference>
<dbReference type="InterPro" id="IPR039246">
    <property type="entry name" value="Flagellar_FlgA"/>
</dbReference>
<keyword evidence="9" id="KW-0966">Cell projection</keyword>
<evidence type="ECO:0000256" key="6">
    <source>
        <dbReference type="ARBA" id="ARBA00025643"/>
    </source>
</evidence>
<dbReference type="CDD" id="cd11614">
    <property type="entry name" value="SAF_CpaB_FlgA_like"/>
    <property type="match status" value="1"/>
</dbReference>
<keyword evidence="9" id="KW-0969">Cilium</keyword>
<evidence type="ECO:0000259" key="8">
    <source>
        <dbReference type="SMART" id="SM00858"/>
    </source>
</evidence>
<dbReference type="SMART" id="SM00858">
    <property type="entry name" value="SAF"/>
    <property type="match status" value="1"/>
</dbReference>
<evidence type="ECO:0000313" key="9">
    <source>
        <dbReference type="EMBL" id="RCU44600.1"/>
    </source>
</evidence>
<evidence type="ECO:0000256" key="7">
    <source>
        <dbReference type="RuleBase" id="RU362063"/>
    </source>
</evidence>
<evidence type="ECO:0000256" key="3">
    <source>
        <dbReference type="ARBA" id="ARBA00014754"/>
    </source>
</evidence>
<keyword evidence="4" id="KW-0732">Signal</keyword>
<evidence type="ECO:0000256" key="4">
    <source>
        <dbReference type="ARBA" id="ARBA00022729"/>
    </source>
</evidence>
<accession>A0A368N351</accession>
<dbReference type="GO" id="GO:0042597">
    <property type="term" value="C:periplasmic space"/>
    <property type="evidence" value="ECO:0007669"/>
    <property type="project" value="UniProtKB-SubCell"/>
</dbReference>
<sequence>MNRLTKTLIFFIVTSSQFVHANEQWESHQRLQNLAETFIAAQFPDDNIKRDITANKIDARSRYTLCDSDIEAAIPGKQRLSRNVTVQLHCKGSSPWRIYLPVKIKEMRQVVVAKIGLAKGTVLNRQHLKIVYQENMLTRGSVVSEMESVIGAKLKRQVRVNSPILEQQLCVVCKGETVTIVVKSDVFHIRADGIALSDASLGERVRIKNSRSGNTLEAQVSAVGVVTVAI</sequence>
<feature type="domain" description="SAF" evidence="8">
    <location>
        <begin position="108"/>
        <end position="170"/>
    </location>
</feature>
<keyword evidence="10" id="KW-1185">Reference proteome</keyword>
<dbReference type="InterPro" id="IPR017585">
    <property type="entry name" value="SAF_FlgA"/>
</dbReference>
<dbReference type="PANTHER" id="PTHR36307:SF1">
    <property type="entry name" value="FLAGELLA BASAL BODY P-RING FORMATION PROTEIN FLGA"/>
    <property type="match status" value="1"/>
</dbReference>
<keyword evidence="5 7" id="KW-0574">Periplasm</keyword>
<organism evidence="9 10">
    <name type="scientific">Corallincola holothuriorum</name>
    <dbReference type="NCBI Taxonomy" id="2282215"/>
    <lineage>
        <taxon>Bacteria</taxon>
        <taxon>Pseudomonadati</taxon>
        <taxon>Pseudomonadota</taxon>
        <taxon>Gammaproteobacteria</taxon>
        <taxon>Alteromonadales</taxon>
        <taxon>Psychromonadaceae</taxon>
        <taxon>Corallincola</taxon>
    </lineage>
</organism>
<name>A0A368N351_9GAMM</name>
<reference evidence="9 10" key="1">
    <citation type="submission" date="2018-07" db="EMBL/GenBank/DDBJ databases">
        <title>Corallincola holothuriorum sp. nov., a new facultative anaerobe isolated from sea cucumber Apostichopus japonicus.</title>
        <authorList>
            <person name="Xia H."/>
        </authorList>
    </citation>
    <scope>NUCLEOTIDE SEQUENCE [LARGE SCALE GENOMIC DNA]</scope>
    <source>
        <strain evidence="9 10">C4</strain>
    </source>
</reference>
<dbReference type="InterPro" id="IPR041231">
    <property type="entry name" value="FlgA_N"/>
</dbReference>
<keyword evidence="9" id="KW-0282">Flagellum</keyword>
<dbReference type="NCBIfam" id="TIGR03170">
    <property type="entry name" value="flgA_cterm"/>
    <property type="match status" value="1"/>
</dbReference>
<evidence type="ECO:0000256" key="5">
    <source>
        <dbReference type="ARBA" id="ARBA00022764"/>
    </source>
</evidence>
<comment type="subcellular location">
    <subcellularLocation>
        <location evidence="1 7">Periplasm</location>
    </subcellularLocation>
</comment>
<evidence type="ECO:0000256" key="2">
    <source>
        <dbReference type="ARBA" id="ARBA00010474"/>
    </source>
</evidence>
<protein>
    <recommendedName>
        <fullName evidence="3 7">Flagella basal body P-ring formation protein FlgA</fullName>
    </recommendedName>
</protein>
<evidence type="ECO:0000313" key="10">
    <source>
        <dbReference type="Proteomes" id="UP000252558"/>
    </source>
</evidence>
<comment type="function">
    <text evidence="6 7">Involved in the assembly process of the P-ring formation. It may associate with FlgF on the rod constituting a structure essential for the P-ring assembly or may act as a modulator protein for the P-ring assembly.</text>
</comment>
<dbReference type="Proteomes" id="UP000252558">
    <property type="component" value="Unassembled WGS sequence"/>
</dbReference>
<proteinExistence type="inferred from homology"/>
<dbReference type="PANTHER" id="PTHR36307">
    <property type="entry name" value="FLAGELLA BASAL BODY P-RING FORMATION PROTEIN FLGA"/>
    <property type="match status" value="1"/>
</dbReference>